<evidence type="ECO:0000313" key="1">
    <source>
        <dbReference type="EMBL" id="KAI8433514.1"/>
    </source>
</evidence>
<name>A0ACC0KAP1_CHOFU</name>
<gene>
    <name evidence="1" type="ORF">MSG28_015546</name>
</gene>
<sequence length="189" mass="20098">MDVVLQIIGREVSRCVRAVTLAACKEISYNLAGRWPAMRPSFVSTRALRHARGPRPATPPAAAAPAATQQGDASRQLDFFIIYYGTLPPPPKLPPAGVNGPPPPTMLRHWTKVAVARSGCLSDVLEACLLSLLWSLSSGWLVCPGESAPGWSGLPPAAVGTFRSAAGVTKEIAVQGEEHEFGFIEQSDE</sequence>
<dbReference type="EMBL" id="CM046129">
    <property type="protein sequence ID" value="KAI8433514.1"/>
    <property type="molecule type" value="Genomic_DNA"/>
</dbReference>
<reference evidence="1 2" key="1">
    <citation type="journal article" date="2022" name="Genome Biol. Evol.">
        <title>The Spruce Budworm Genome: Reconstructing the Evolutionary History of Antifreeze Proteins.</title>
        <authorList>
            <person name="Beliveau C."/>
            <person name="Gagne P."/>
            <person name="Picq S."/>
            <person name="Vernygora O."/>
            <person name="Keeling C.I."/>
            <person name="Pinkney K."/>
            <person name="Doucet D."/>
            <person name="Wen F."/>
            <person name="Johnston J.S."/>
            <person name="Maaroufi H."/>
            <person name="Boyle B."/>
            <person name="Laroche J."/>
            <person name="Dewar K."/>
            <person name="Juretic N."/>
            <person name="Blackburn G."/>
            <person name="Nisole A."/>
            <person name="Brunet B."/>
            <person name="Brandao M."/>
            <person name="Lumley L."/>
            <person name="Duan J."/>
            <person name="Quan G."/>
            <person name="Lucarotti C.J."/>
            <person name="Roe A.D."/>
            <person name="Sperling F.A.H."/>
            <person name="Levesque R.C."/>
            <person name="Cusson M."/>
        </authorList>
    </citation>
    <scope>NUCLEOTIDE SEQUENCE [LARGE SCALE GENOMIC DNA]</scope>
    <source>
        <strain evidence="1">Glfc:IPQL:Cfum</strain>
    </source>
</reference>
<comment type="caution">
    <text evidence="1">The sequence shown here is derived from an EMBL/GenBank/DDBJ whole genome shotgun (WGS) entry which is preliminary data.</text>
</comment>
<proteinExistence type="predicted"/>
<keyword evidence="2" id="KW-1185">Reference proteome</keyword>
<evidence type="ECO:0000313" key="2">
    <source>
        <dbReference type="Proteomes" id="UP001064048"/>
    </source>
</evidence>
<dbReference type="Proteomes" id="UP001064048">
    <property type="component" value="Chromosome 29"/>
</dbReference>
<protein>
    <submittedName>
        <fullName evidence="1">Uncharacterized protein</fullName>
    </submittedName>
</protein>
<organism evidence="1 2">
    <name type="scientific">Choristoneura fumiferana</name>
    <name type="common">Spruce budworm moth</name>
    <name type="synonym">Archips fumiferana</name>
    <dbReference type="NCBI Taxonomy" id="7141"/>
    <lineage>
        <taxon>Eukaryota</taxon>
        <taxon>Metazoa</taxon>
        <taxon>Ecdysozoa</taxon>
        <taxon>Arthropoda</taxon>
        <taxon>Hexapoda</taxon>
        <taxon>Insecta</taxon>
        <taxon>Pterygota</taxon>
        <taxon>Neoptera</taxon>
        <taxon>Endopterygota</taxon>
        <taxon>Lepidoptera</taxon>
        <taxon>Glossata</taxon>
        <taxon>Ditrysia</taxon>
        <taxon>Tortricoidea</taxon>
        <taxon>Tortricidae</taxon>
        <taxon>Tortricinae</taxon>
        <taxon>Choristoneura</taxon>
    </lineage>
</organism>
<accession>A0ACC0KAP1</accession>